<accession>A0A0Z8GC13</accession>
<feature type="modified residue" description="O-(pantetheine 4'-phosphoryl)serine" evidence="7">
    <location>
        <position position="38"/>
    </location>
</feature>
<evidence type="ECO:0000256" key="5">
    <source>
        <dbReference type="ARBA" id="ARBA00023098"/>
    </source>
</evidence>
<evidence type="ECO:0000256" key="3">
    <source>
        <dbReference type="ARBA" id="ARBA00022553"/>
    </source>
</evidence>
<dbReference type="PANTHER" id="PTHR20863:SF76">
    <property type="entry name" value="CARRIER DOMAIN-CONTAINING PROTEIN"/>
    <property type="match status" value="1"/>
</dbReference>
<comment type="pathway">
    <text evidence="7">Lipid metabolism; fatty acid biosynthesis.</text>
</comment>
<dbReference type="GO" id="GO:0000036">
    <property type="term" value="F:acyl carrier activity"/>
    <property type="evidence" value="ECO:0007669"/>
    <property type="project" value="UniProtKB-UniRule"/>
</dbReference>
<dbReference type="NCBIfam" id="NF009104">
    <property type="entry name" value="PRK12449.1"/>
    <property type="match status" value="1"/>
</dbReference>
<evidence type="ECO:0000256" key="2">
    <source>
        <dbReference type="ARBA" id="ARBA00022516"/>
    </source>
</evidence>
<comment type="function">
    <text evidence="7">Carrier of the growing fatty acid chain in fatty acid biosynthesis.</text>
</comment>
<dbReference type="AlphaFoldDB" id="A0A0Z8GC13"/>
<keyword evidence="6 7" id="KW-0275">Fatty acid biosynthesis</keyword>
<proteinExistence type="inferred from homology"/>
<dbReference type="InterPro" id="IPR009081">
    <property type="entry name" value="PP-bd_ACP"/>
</dbReference>
<keyword evidence="3 7" id="KW-0597">Phosphoprotein</keyword>
<dbReference type="HAMAP" id="MF_01217">
    <property type="entry name" value="Acyl_carrier"/>
    <property type="match status" value="1"/>
</dbReference>
<dbReference type="EMBL" id="FIFW01000028">
    <property type="protein sequence ID" value="CYU95929.1"/>
    <property type="molecule type" value="Genomic_DNA"/>
</dbReference>
<evidence type="ECO:0000313" key="10">
    <source>
        <dbReference type="Proteomes" id="UP000073434"/>
    </source>
</evidence>
<keyword evidence="4 7" id="KW-0276">Fatty acid metabolism</keyword>
<evidence type="ECO:0000259" key="8">
    <source>
        <dbReference type="PROSITE" id="PS50075"/>
    </source>
</evidence>
<gene>
    <name evidence="9" type="primary">acpP_2</name>
    <name evidence="7" type="synonym">acpP</name>
    <name evidence="9" type="ORF">ERS132385_02025</name>
</gene>
<evidence type="ECO:0000256" key="7">
    <source>
        <dbReference type="HAMAP-Rule" id="MF_01217"/>
    </source>
</evidence>
<keyword evidence="5 7" id="KW-0443">Lipid metabolism</keyword>
<dbReference type="GO" id="GO:0009245">
    <property type="term" value="P:lipid A biosynthetic process"/>
    <property type="evidence" value="ECO:0007669"/>
    <property type="project" value="TreeGrafter"/>
</dbReference>
<dbReference type="RefSeq" id="WP_044687935.1">
    <property type="nucleotide sequence ID" value="NZ_CEEW01000031.1"/>
</dbReference>
<comment type="PTM">
    <text evidence="7">4'-phosphopantetheine is transferred from CoA to a specific serine of apo-ACP by AcpS. This modification is essential for activity because fatty acids are bound in thioester linkage to the sulfhydryl of the prosthetic group.</text>
</comment>
<reference evidence="9 10" key="1">
    <citation type="submission" date="2016-02" db="EMBL/GenBank/DDBJ databases">
        <authorList>
            <consortium name="Pathogen Informatics"/>
        </authorList>
    </citation>
    <scope>NUCLEOTIDE SEQUENCE [LARGE SCALE GENOMIC DNA]</scope>
    <source>
        <strain evidence="9 10">LSS23</strain>
    </source>
</reference>
<protein>
    <recommendedName>
        <fullName evidence="7">Acyl carrier protein</fullName>
        <shortName evidence="7">ACP</shortName>
    </recommendedName>
</protein>
<evidence type="ECO:0000256" key="1">
    <source>
        <dbReference type="ARBA" id="ARBA00022450"/>
    </source>
</evidence>
<dbReference type="GO" id="GO:0016020">
    <property type="term" value="C:membrane"/>
    <property type="evidence" value="ECO:0007669"/>
    <property type="project" value="GOC"/>
</dbReference>
<evidence type="ECO:0000313" key="9">
    <source>
        <dbReference type="EMBL" id="CYU95929.1"/>
    </source>
</evidence>
<feature type="domain" description="Carrier" evidence="8">
    <location>
        <begin position="1"/>
        <end position="78"/>
    </location>
</feature>
<evidence type="ECO:0000256" key="4">
    <source>
        <dbReference type="ARBA" id="ARBA00022832"/>
    </source>
</evidence>
<sequence>MTREQIYQRVVELIQDEKGEDFQVQPESTLADNIAADSVEIMEFVLTLEDEFGVDISDAAIERFETLSDIVDFIYEELQKRS</sequence>
<dbReference type="InterPro" id="IPR036736">
    <property type="entry name" value="ACP-like_sf"/>
</dbReference>
<comment type="similarity">
    <text evidence="7">Belongs to the acyl carrier protein (ACP) family.</text>
</comment>
<keyword evidence="2 7" id="KW-0444">Lipid biosynthesis</keyword>
<comment type="subcellular location">
    <subcellularLocation>
        <location evidence="7">Cytoplasm</location>
    </subcellularLocation>
</comment>
<dbReference type="Gene3D" id="1.10.1200.10">
    <property type="entry name" value="ACP-like"/>
    <property type="match status" value="1"/>
</dbReference>
<dbReference type="PROSITE" id="PS50075">
    <property type="entry name" value="CARRIER"/>
    <property type="match status" value="1"/>
</dbReference>
<name>A0A0Z8GC13_STRSU</name>
<dbReference type="UniPathway" id="UPA00094"/>
<keyword evidence="1 7" id="KW-0596">Phosphopantetheine</keyword>
<dbReference type="InterPro" id="IPR003231">
    <property type="entry name" value="ACP"/>
</dbReference>
<keyword evidence="7" id="KW-0963">Cytoplasm</keyword>
<dbReference type="GO" id="GO:0005829">
    <property type="term" value="C:cytosol"/>
    <property type="evidence" value="ECO:0007669"/>
    <property type="project" value="TreeGrafter"/>
</dbReference>
<dbReference type="Pfam" id="PF00550">
    <property type="entry name" value="PP-binding"/>
    <property type="match status" value="1"/>
</dbReference>
<dbReference type="GO" id="GO:0000035">
    <property type="term" value="F:acyl binding"/>
    <property type="evidence" value="ECO:0007669"/>
    <property type="project" value="TreeGrafter"/>
</dbReference>
<dbReference type="PANTHER" id="PTHR20863">
    <property type="entry name" value="ACYL CARRIER PROTEIN"/>
    <property type="match status" value="1"/>
</dbReference>
<organism evidence="9 10">
    <name type="scientific">Streptococcus suis</name>
    <dbReference type="NCBI Taxonomy" id="1307"/>
    <lineage>
        <taxon>Bacteria</taxon>
        <taxon>Bacillati</taxon>
        <taxon>Bacillota</taxon>
        <taxon>Bacilli</taxon>
        <taxon>Lactobacillales</taxon>
        <taxon>Streptococcaceae</taxon>
        <taxon>Streptococcus</taxon>
    </lineage>
</organism>
<dbReference type="Proteomes" id="UP000073434">
    <property type="component" value="Unassembled WGS sequence"/>
</dbReference>
<evidence type="ECO:0000256" key="6">
    <source>
        <dbReference type="ARBA" id="ARBA00023160"/>
    </source>
</evidence>
<dbReference type="SUPFAM" id="SSF47336">
    <property type="entry name" value="ACP-like"/>
    <property type="match status" value="1"/>
</dbReference>